<dbReference type="STRING" id="39841.SAMN05660836_01211"/>
<protein>
    <submittedName>
        <fullName evidence="3">Putative transmembrane protein (Alph_Pro_TM)</fullName>
    </submittedName>
</protein>
<organism evidence="3 4">
    <name type="scientific">Thermodesulforhabdus norvegica</name>
    <dbReference type="NCBI Taxonomy" id="39841"/>
    <lineage>
        <taxon>Bacteria</taxon>
        <taxon>Pseudomonadati</taxon>
        <taxon>Thermodesulfobacteriota</taxon>
        <taxon>Syntrophobacteria</taxon>
        <taxon>Syntrophobacterales</taxon>
        <taxon>Thermodesulforhabdaceae</taxon>
        <taxon>Thermodesulforhabdus</taxon>
    </lineage>
</organism>
<keyword evidence="1 3" id="KW-0812">Transmembrane</keyword>
<dbReference type="Proteomes" id="UP000199611">
    <property type="component" value="Unassembled WGS sequence"/>
</dbReference>
<keyword evidence="1" id="KW-1133">Transmembrane helix</keyword>
<gene>
    <name evidence="3" type="ORF">SAMN05660836_01211</name>
</gene>
<evidence type="ECO:0000256" key="2">
    <source>
        <dbReference type="SAM" id="SignalP"/>
    </source>
</evidence>
<keyword evidence="2" id="KW-0732">Signal</keyword>
<evidence type="ECO:0000256" key="1">
    <source>
        <dbReference type="SAM" id="Phobius"/>
    </source>
</evidence>
<dbReference type="OrthoDB" id="5452990at2"/>
<dbReference type="RefSeq" id="WP_093394229.1">
    <property type="nucleotide sequence ID" value="NZ_FOUU01000002.1"/>
</dbReference>
<evidence type="ECO:0000313" key="3">
    <source>
        <dbReference type="EMBL" id="SFM68971.1"/>
    </source>
</evidence>
<feature type="transmembrane region" description="Helical" evidence="1">
    <location>
        <begin position="221"/>
        <end position="243"/>
    </location>
</feature>
<feature type="signal peptide" evidence="2">
    <location>
        <begin position="1"/>
        <end position="25"/>
    </location>
</feature>
<reference evidence="3 4" key="1">
    <citation type="submission" date="2016-10" db="EMBL/GenBank/DDBJ databases">
        <authorList>
            <person name="de Groot N.N."/>
        </authorList>
    </citation>
    <scope>NUCLEOTIDE SEQUENCE [LARGE SCALE GENOMIC DNA]</scope>
    <source>
        <strain evidence="3 4">DSM 9990</strain>
    </source>
</reference>
<dbReference type="EMBL" id="FOUU01000002">
    <property type="protein sequence ID" value="SFM68971.1"/>
    <property type="molecule type" value="Genomic_DNA"/>
</dbReference>
<dbReference type="InterPro" id="IPR019088">
    <property type="entry name" value="CHP02186-rel_TM"/>
</dbReference>
<keyword evidence="1" id="KW-0472">Membrane</keyword>
<sequence>MVRKIRQAVFLCIFLPFLFGGSVQALENFTVTPEIINIDAFYHGTYIAVSGYVPEDANVAVRFIGSPQEFHLKRKGKIFGLLWMNMDTVTFKGAPGTVIVYASSAELAERLGLKSLRDKITIETESEVDRSLLFNEFLKLKKSEGLYSENVGTISFGGASGGNRQFFARVHLPSRLAPGHYKLQVYVLSEGKVGQVLERPIEVRLTGFPAILAALAFNHSALYGILATVIAVFAGLLMGFLFGGKGGSH</sequence>
<name>A0A1I4SX12_9BACT</name>
<evidence type="ECO:0000313" key="4">
    <source>
        <dbReference type="Proteomes" id="UP000199611"/>
    </source>
</evidence>
<accession>A0A1I4SX12</accession>
<feature type="chain" id="PRO_5011653246" evidence="2">
    <location>
        <begin position="26"/>
        <end position="249"/>
    </location>
</feature>
<dbReference type="AlphaFoldDB" id="A0A1I4SX12"/>
<dbReference type="Pfam" id="PF09608">
    <property type="entry name" value="Alph_Pro_TM"/>
    <property type="match status" value="1"/>
</dbReference>
<keyword evidence="4" id="KW-1185">Reference proteome</keyword>
<proteinExistence type="predicted"/>